<feature type="region of interest" description="Disordered" evidence="1">
    <location>
        <begin position="33"/>
        <end position="94"/>
    </location>
</feature>
<keyword evidence="3" id="KW-1185">Reference proteome</keyword>
<accession>A0A811Q839</accession>
<protein>
    <submittedName>
        <fullName evidence="2">Uncharacterized protein</fullName>
    </submittedName>
</protein>
<dbReference type="EMBL" id="CAJGYO010000010">
    <property type="protein sequence ID" value="CAD6256802.1"/>
    <property type="molecule type" value="Genomic_DNA"/>
</dbReference>
<proteinExistence type="predicted"/>
<dbReference type="PROSITE" id="PS51257">
    <property type="entry name" value="PROKAR_LIPOPROTEIN"/>
    <property type="match status" value="1"/>
</dbReference>
<evidence type="ECO:0000313" key="2">
    <source>
        <dbReference type="EMBL" id="CAD6256802.1"/>
    </source>
</evidence>
<feature type="compositionally biased region" description="Polar residues" evidence="1">
    <location>
        <begin position="8"/>
        <end position="19"/>
    </location>
</feature>
<feature type="compositionally biased region" description="Basic and acidic residues" evidence="1">
    <location>
        <begin position="40"/>
        <end position="58"/>
    </location>
</feature>
<organism evidence="2 3">
    <name type="scientific">Miscanthus lutarioriparius</name>
    <dbReference type="NCBI Taxonomy" id="422564"/>
    <lineage>
        <taxon>Eukaryota</taxon>
        <taxon>Viridiplantae</taxon>
        <taxon>Streptophyta</taxon>
        <taxon>Embryophyta</taxon>
        <taxon>Tracheophyta</taxon>
        <taxon>Spermatophyta</taxon>
        <taxon>Magnoliopsida</taxon>
        <taxon>Liliopsida</taxon>
        <taxon>Poales</taxon>
        <taxon>Poaceae</taxon>
        <taxon>PACMAD clade</taxon>
        <taxon>Panicoideae</taxon>
        <taxon>Andropogonodae</taxon>
        <taxon>Andropogoneae</taxon>
        <taxon>Saccharinae</taxon>
        <taxon>Miscanthus</taxon>
    </lineage>
</organism>
<evidence type="ECO:0000313" key="3">
    <source>
        <dbReference type="Proteomes" id="UP000604825"/>
    </source>
</evidence>
<feature type="region of interest" description="Disordered" evidence="1">
    <location>
        <begin position="1"/>
        <end position="20"/>
    </location>
</feature>
<dbReference type="Proteomes" id="UP000604825">
    <property type="component" value="Unassembled WGS sequence"/>
</dbReference>
<name>A0A811Q839_9POAL</name>
<evidence type="ECO:0000256" key="1">
    <source>
        <dbReference type="SAM" id="MobiDB-lite"/>
    </source>
</evidence>
<sequence>MSKLHTAPSDQIAGSSHQAVLQPANGITSLLACSKPANEQNRKENKQLTSREEDHLFVEDEADAHDGLALPPSHPVQPAPEHGESDRCHSSPTLDTLLDLKQPYHEVVNATDGEVVEHLHLEMTRGEGTPVRSRAASNPIARGQEIEAGGGAEKREREDGEGEAYEELDLLAGVRFEGRFEAKDLQRSLLVAPGQLKQLGVRGRHRSCRVVVPCTVVDQAECEEGRGREGRWPWQRVREERERPRVEMEVKLGC</sequence>
<dbReference type="AlphaFoldDB" id="A0A811Q839"/>
<comment type="caution">
    <text evidence="2">The sequence shown here is derived from an EMBL/GenBank/DDBJ whole genome shotgun (WGS) entry which is preliminary data.</text>
</comment>
<gene>
    <name evidence="2" type="ORF">NCGR_LOCUS40300</name>
</gene>
<feature type="region of interest" description="Disordered" evidence="1">
    <location>
        <begin position="122"/>
        <end position="162"/>
    </location>
</feature>
<reference evidence="2" key="1">
    <citation type="submission" date="2020-10" db="EMBL/GenBank/DDBJ databases">
        <authorList>
            <person name="Han B."/>
            <person name="Lu T."/>
            <person name="Zhao Q."/>
            <person name="Huang X."/>
            <person name="Zhao Y."/>
        </authorList>
    </citation>
    <scope>NUCLEOTIDE SEQUENCE</scope>
</reference>